<dbReference type="RefSeq" id="WP_234612923.1">
    <property type="nucleotide sequence ID" value="NZ_CP098806.1"/>
</dbReference>
<dbReference type="AlphaFoldDB" id="A0A9X1PAP9"/>
<sequence>MKKLIFIFLLLTVLGCDKPLEEEVFSSFGPNNFFNTADDAEALLNAAYALEQKQGTDGFRNIFVMAEVTTDLIIIREGGLRGLAQPLEDFTWNASHEFFDTAWTRYYSAIYRANLVIDNVPNIDFDAERKKQILAEARFLRASGYIYLYDLFGPTPIITSSSSTSEDRPARASKEEFVKFISDELTAVSEILPVKATQYGRATKGAALAFLAKFYLNNKNWAKTDETAQKVIDLNSYSLFNSTNRADLFKLANEVNIEFIYVRPHVAQPGLGTNYLPHAAPPNYKYKGTAKANYATQLKTLSGFYDSFDPKDQRRQVFLTEYDDLSGKHIVLGQDDKRSFKFEEDLNATGADLGNDFPVVRYADILLSKAEALNELKGPTPEALALLNQVHVKAGLTALTLANVATKDAFRAQILKERGWEFFSEELRRQDLIRHGKFIELAKGRGKVAFDYQVLFPIPQSEIDRNPSLKQNEGYK</sequence>
<evidence type="ECO:0000256" key="2">
    <source>
        <dbReference type="ARBA" id="ARBA00006275"/>
    </source>
</evidence>
<feature type="domain" description="SusD-like N-terminal" evidence="7">
    <location>
        <begin position="88"/>
        <end position="216"/>
    </location>
</feature>
<name>A0A9X1PAP9_9BACT</name>
<dbReference type="SUPFAM" id="SSF48452">
    <property type="entry name" value="TPR-like"/>
    <property type="match status" value="1"/>
</dbReference>
<evidence type="ECO:0000256" key="4">
    <source>
        <dbReference type="ARBA" id="ARBA00023136"/>
    </source>
</evidence>
<keyword evidence="4" id="KW-0472">Membrane</keyword>
<keyword evidence="5" id="KW-0998">Cell outer membrane</keyword>
<dbReference type="InterPro" id="IPR011990">
    <property type="entry name" value="TPR-like_helical_dom_sf"/>
</dbReference>
<feature type="domain" description="RagB/SusD" evidence="6">
    <location>
        <begin position="451"/>
        <end position="475"/>
    </location>
</feature>
<dbReference type="InterPro" id="IPR033985">
    <property type="entry name" value="SusD-like_N"/>
</dbReference>
<evidence type="ECO:0000259" key="7">
    <source>
        <dbReference type="Pfam" id="PF14322"/>
    </source>
</evidence>
<comment type="similarity">
    <text evidence="2">Belongs to the SusD family.</text>
</comment>
<evidence type="ECO:0000256" key="5">
    <source>
        <dbReference type="ARBA" id="ARBA00023237"/>
    </source>
</evidence>
<organism evidence="8 9">
    <name type="scientific">Dyadobacter fanqingshengii</name>
    <dbReference type="NCBI Taxonomy" id="2906443"/>
    <lineage>
        <taxon>Bacteria</taxon>
        <taxon>Pseudomonadati</taxon>
        <taxon>Bacteroidota</taxon>
        <taxon>Cytophagia</taxon>
        <taxon>Cytophagales</taxon>
        <taxon>Spirosomataceae</taxon>
        <taxon>Dyadobacter</taxon>
    </lineage>
</organism>
<evidence type="ECO:0000259" key="6">
    <source>
        <dbReference type="Pfam" id="PF07980"/>
    </source>
</evidence>
<dbReference type="InterPro" id="IPR012944">
    <property type="entry name" value="SusD_RagB_dom"/>
</dbReference>
<dbReference type="EMBL" id="JAJTTA010000002">
    <property type="protein sequence ID" value="MCF0040453.1"/>
    <property type="molecule type" value="Genomic_DNA"/>
</dbReference>
<reference evidence="8" key="1">
    <citation type="submission" date="2021-12" db="EMBL/GenBank/DDBJ databases">
        <title>Novel species in genus Dyadobacter.</title>
        <authorList>
            <person name="Ma C."/>
        </authorList>
    </citation>
    <scope>NUCLEOTIDE SEQUENCE</scope>
    <source>
        <strain evidence="8">CY399</strain>
    </source>
</reference>
<dbReference type="Proteomes" id="UP001139700">
    <property type="component" value="Unassembled WGS sequence"/>
</dbReference>
<evidence type="ECO:0000313" key="8">
    <source>
        <dbReference type="EMBL" id="MCF0040453.1"/>
    </source>
</evidence>
<gene>
    <name evidence="8" type="ORF">LXM24_10185</name>
</gene>
<evidence type="ECO:0000256" key="3">
    <source>
        <dbReference type="ARBA" id="ARBA00022729"/>
    </source>
</evidence>
<dbReference type="Gene3D" id="1.25.40.390">
    <property type="match status" value="1"/>
</dbReference>
<evidence type="ECO:0000313" key="9">
    <source>
        <dbReference type="Proteomes" id="UP001139700"/>
    </source>
</evidence>
<accession>A0A9X1PAP9</accession>
<proteinExistence type="inferred from homology"/>
<keyword evidence="3" id="KW-0732">Signal</keyword>
<comment type="caution">
    <text evidence="8">The sequence shown here is derived from an EMBL/GenBank/DDBJ whole genome shotgun (WGS) entry which is preliminary data.</text>
</comment>
<dbReference type="Pfam" id="PF07980">
    <property type="entry name" value="SusD_RagB"/>
    <property type="match status" value="2"/>
</dbReference>
<keyword evidence="9" id="KW-1185">Reference proteome</keyword>
<feature type="domain" description="RagB/SusD" evidence="6">
    <location>
        <begin position="346"/>
        <end position="439"/>
    </location>
</feature>
<dbReference type="Pfam" id="PF14322">
    <property type="entry name" value="SusD-like_3"/>
    <property type="match status" value="1"/>
</dbReference>
<comment type="subcellular location">
    <subcellularLocation>
        <location evidence="1">Cell outer membrane</location>
    </subcellularLocation>
</comment>
<protein>
    <submittedName>
        <fullName evidence="8">RagB/SusD family nutrient uptake outer membrane protein</fullName>
    </submittedName>
</protein>
<evidence type="ECO:0000256" key="1">
    <source>
        <dbReference type="ARBA" id="ARBA00004442"/>
    </source>
</evidence>
<dbReference type="GO" id="GO:0009279">
    <property type="term" value="C:cell outer membrane"/>
    <property type="evidence" value="ECO:0007669"/>
    <property type="project" value="UniProtKB-SubCell"/>
</dbReference>
<dbReference type="PROSITE" id="PS51257">
    <property type="entry name" value="PROKAR_LIPOPROTEIN"/>
    <property type="match status" value="1"/>
</dbReference>